<gene>
    <name evidence="1" type="ORF">ESB13_16980</name>
</gene>
<dbReference type="OrthoDB" id="10016986at2"/>
<keyword evidence="2" id="KW-1185">Reference proteome</keyword>
<proteinExistence type="predicted"/>
<sequence length="121" mass="13795">MKRQFRYLVGLFIMMAGFVSVAKSSVALLIHDYAEGADNSYFIYKHVKKRKQDVEDFHVAFLAANGTSSEAYVRKKPHSPVPAPASFFRQWIYRPVLDTSSQLVRFLSGRTMCLLGCRLTI</sequence>
<comment type="caution">
    <text evidence="1">The sequence shown here is derived from an EMBL/GenBank/DDBJ whole genome shotgun (WGS) entry which is preliminary data.</text>
</comment>
<dbReference type="Proteomes" id="UP000290545">
    <property type="component" value="Unassembled WGS sequence"/>
</dbReference>
<organism evidence="1 2">
    <name type="scientific">Filimonas effusa</name>
    <dbReference type="NCBI Taxonomy" id="2508721"/>
    <lineage>
        <taxon>Bacteria</taxon>
        <taxon>Pseudomonadati</taxon>
        <taxon>Bacteroidota</taxon>
        <taxon>Chitinophagia</taxon>
        <taxon>Chitinophagales</taxon>
        <taxon>Chitinophagaceae</taxon>
        <taxon>Filimonas</taxon>
    </lineage>
</organism>
<dbReference type="AlphaFoldDB" id="A0A4Q1D7T1"/>
<name>A0A4Q1D7T1_9BACT</name>
<accession>A0A4Q1D7T1</accession>
<protein>
    <submittedName>
        <fullName evidence="1">Uncharacterized protein</fullName>
    </submittedName>
</protein>
<evidence type="ECO:0000313" key="2">
    <source>
        <dbReference type="Proteomes" id="UP000290545"/>
    </source>
</evidence>
<dbReference type="RefSeq" id="WP_129004819.1">
    <property type="nucleotide sequence ID" value="NZ_SDHZ01000002.1"/>
</dbReference>
<evidence type="ECO:0000313" key="1">
    <source>
        <dbReference type="EMBL" id="RXK83767.1"/>
    </source>
</evidence>
<reference evidence="1 2" key="1">
    <citation type="submission" date="2019-01" db="EMBL/GenBank/DDBJ databases">
        <title>Filimonas sp. strain TTM-71.</title>
        <authorList>
            <person name="Chen W.-M."/>
        </authorList>
    </citation>
    <scope>NUCLEOTIDE SEQUENCE [LARGE SCALE GENOMIC DNA]</scope>
    <source>
        <strain evidence="1 2">TTM-71</strain>
    </source>
</reference>
<dbReference type="EMBL" id="SDHZ01000002">
    <property type="protein sequence ID" value="RXK83767.1"/>
    <property type="molecule type" value="Genomic_DNA"/>
</dbReference>